<name>A0ABW2PIN8_9ACTN</name>
<dbReference type="InterPro" id="IPR004963">
    <property type="entry name" value="PAE/NOTUM"/>
</dbReference>
<dbReference type="PANTHER" id="PTHR21562">
    <property type="entry name" value="NOTUM-RELATED"/>
    <property type="match status" value="1"/>
</dbReference>
<comment type="caution">
    <text evidence="2">The sequence shown here is derived from an EMBL/GenBank/DDBJ whole genome shotgun (WGS) entry which is preliminary data.</text>
</comment>
<feature type="transmembrane region" description="Helical" evidence="1">
    <location>
        <begin position="154"/>
        <end position="170"/>
    </location>
</feature>
<evidence type="ECO:0000313" key="2">
    <source>
        <dbReference type="EMBL" id="MFC7387800.1"/>
    </source>
</evidence>
<evidence type="ECO:0000313" key="3">
    <source>
        <dbReference type="Proteomes" id="UP001596496"/>
    </source>
</evidence>
<keyword evidence="3" id="KW-1185">Reference proteome</keyword>
<gene>
    <name evidence="2" type="ORF">ACFQSB_36720</name>
</gene>
<dbReference type="PANTHER" id="PTHR21562:SF83">
    <property type="entry name" value="PECTIN ACETYLESTERASE 4"/>
    <property type="match status" value="1"/>
</dbReference>
<evidence type="ECO:0000256" key="1">
    <source>
        <dbReference type="SAM" id="Phobius"/>
    </source>
</evidence>
<keyword evidence="2" id="KW-0378">Hydrolase</keyword>
<sequence length="587" mass="62781">MNTRTLLPLLRSTAHAIMWRPMLAGAALGPAILLVPEALTARLTGTHLTNLARIAAVCVALGAAFLLDDPATRSIPTVPTSRLARNLVRVTLAVPVVALWWLLGLGLAKTTGHHAATAHLPVGALTLEAATLLAAALALAAIAQRRTADGNTGVIAAPAVLLLAAVAWFLPHPVALILTPTDPYWTVSHYRWAAVLASVLVAFLWAGHERERRRVPRGWRLPIIAGLVSLLGAGTAFAFRSDSAQRTATPSGGIGTATHAWRKIVPGGECQCADGGGFSFWERQADPTRVVLFLNGGGVCWDAEMCAFTSTGKAGENDFYDWNDQGGERPYDQKSGFFDLTQADNPFAGYSIIYLSSCTGDAHLGNVAQEYAPTLTVQHRGYVNGTAALDYLATRYPSAAQVVVMGKTAGSIAAPLYGGLVADRLPHAKVTVFGAQSGAWPDNPDFNAKVLGKAWGAYDAVPAWAVGGLTVRNWGIPRFWIQAAHHAPELVLSRFDYAFDPAAAMEVTTWMPGNPPNLLAVIDANESAIETAGVTLHSYTAPGARHGLFEFDRFYDLKVHDVRLIDWLRQLTTGKRPSDVHCDKCNQ</sequence>
<proteinExistence type="predicted"/>
<dbReference type="GO" id="GO:0016787">
    <property type="term" value="F:hydrolase activity"/>
    <property type="evidence" value="ECO:0007669"/>
    <property type="project" value="UniProtKB-KW"/>
</dbReference>
<dbReference type="Proteomes" id="UP001596496">
    <property type="component" value="Unassembled WGS sequence"/>
</dbReference>
<keyword evidence="1" id="KW-0812">Transmembrane</keyword>
<protein>
    <submittedName>
        <fullName evidence="2">Pectin acetylesterase-family hydrolase</fullName>
    </submittedName>
</protein>
<dbReference type="RefSeq" id="WP_380831679.1">
    <property type="nucleotide sequence ID" value="NZ_JBHTCG010000044.1"/>
</dbReference>
<feature type="transmembrane region" description="Helical" evidence="1">
    <location>
        <begin position="219"/>
        <end position="239"/>
    </location>
</feature>
<keyword evidence="1" id="KW-0472">Membrane</keyword>
<feature type="transmembrane region" description="Helical" evidence="1">
    <location>
        <begin position="120"/>
        <end position="142"/>
    </location>
</feature>
<feature type="transmembrane region" description="Helical" evidence="1">
    <location>
        <begin position="87"/>
        <end position="108"/>
    </location>
</feature>
<feature type="transmembrane region" description="Helical" evidence="1">
    <location>
        <begin position="190"/>
        <end position="207"/>
    </location>
</feature>
<feature type="transmembrane region" description="Helical" evidence="1">
    <location>
        <begin position="50"/>
        <end position="67"/>
    </location>
</feature>
<dbReference type="Pfam" id="PF03283">
    <property type="entry name" value="PAE"/>
    <property type="match status" value="1"/>
</dbReference>
<reference evidence="3" key="1">
    <citation type="journal article" date="2019" name="Int. J. Syst. Evol. Microbiol.">
        <title>The Global Catalogue of Microorganisms (GCM) 10K type strain sequencing project: providing services to taxonomists for standard genome sequencing and annotation.</title>
        <authorList>
            <consortium name="The Broad Institute Genomics Platform"/>
            <consortium name="The Broad Institute Genome Sequencing Center for Infectious Disease"/>
            <person name="Wu L."/>
            <person name="Ma J."/>
        </authorList>
    </citation>
    <scope>NUCLEOTIDE SEQUENCE [LARGE SCALE GENOMIC DNA]</scope>
    <source>
        <strain evidence="3">CECT 7649</strain>
    </source>
</reference>
<accession>A0ABW2PIN8</accession>
<organism evidence="2 3">
    <name type="scientific">Sphaerisporangium rhizosphaerae</name>
    <dbReference type="NCBI Taxonomy" id="2269375"/>
    <lineage>
        <taxon>Bacteria</taxon>
        <taxon>Bacillati</taxon>
        <taxon>Actinomycetota</taxon>
        <taxon>Actinomycetes</taxon>
        <taxon>Streptosporangiales</taxon>
        <taxon>Streptosporangiaceae</taxon>
        <taxon>Sphaerisporangium</taxon>
    </lineage>
</organism>
<keyword evidence="1" id="KW-1133">Transmembrane helix</keyword>
<dbReference type="EMBL" id="JBHTCG010000044">
    <property type="protein sequence ID" value="MFC7387800.1"/>
    <property type="molecule type" value="Genomic_DNA"/>
</dbReference>